<keyword evidence="1" id="KW-1133">Transmembrane helix</keyword>
<accession>A0A7Y8AU91</accession>
<dbReference type="RefSeq" id="WP_130886751.1">
    <property type="nucleotide sequence ID" value="NZ_CP020369.1"/>
</dbReference>
<evidence type="ECO:0000313" key="3">
    <source>
        <dbReference type="Proteomes" id="UP000549134"/>
    </source>
</evidence>
<feature type="transmembrane region" description="Helical" evidence="1">
    <location>
        <begin position="7"/>
        <end position="27"/>
    </location>
</feature>
<dbReference type="Proteomes" id="UP000549134">
    <property type="component" value="Unassembled WGS sequence"/>
</dbReference>
<dbReference type="GeneID" id="55847279"/>
<evidence type="ECO:0000313" key="2">
    <source>
        <dbReference type="EMBL" id="NWD39601.1"/>
    </source>
</evidence>
<sequence length="216" mass="24917">MSRTNSYLIFCYCCLLFCAGVVFSFIFTKTGEVSFITFLGALSSLATIGAALTAVYALNSWRTQFKHAEKYRMIKELRDMTSDSDFIRRFVISVRDQLMSSLYSESLEDDPSEVMKDFGMELWWQHSKSLNYAWNNMCEILSDEDISRFATRPSDLDDSVTEWFEKMIYIVFEDGSPRLRRHLNLVKETARGGKEITSQYKELETGARAIIKNLSA</sequence>
<comment type="caution">
    <text evidence="2">The sequence shown here is derived from an EMBL/GenBank/DDBJ whole genome shotgun (WGS) entry which is preliminary data.</text>
</comment>
<reference evidence="2 3" key="1">
    <citation type="submission" date="2020-04" db="EMBL/GenBank/DDBJ databases">
        <title>Molecular characterization of pseudomonads from Agaricus bisporus reveal novel blotch 2 pathogens in Western Europe.</title>
        <authorList>
            <person name="Taparia T."/>
            <person name="Krijger M."/>
            <person name="Haynes E."/>
            <person name="Elpinstone J.G."/>
            <person name="Noble R."/>
            <person name="Van Der Wolf J."/>
        </authorList>
    </citation>
    <scope>NUCLEOTIDE SEQUENCE [LARGE SCALE GENOMIC DNA]</scope>
    <source>
        <strain evidence="2 3">IPO3746</strain>
    </source>
</reference>
<organism evidence="2 3">
    <name type="scientific">Pseudomonas tolaasii</name>
    <dbReference type="NCBI Taxonomy" id="29442"/>
    <lineage>
        <taxon>Bacteria</taxon>
        <taxon>Pseudomonadati</taxon>
        <taxon>Pseudomonadota</taxon>
        <taxon>Gammaproteobacteria</taxon>
        <taxon>Pseudomonadales</taxon>
        <taxon>Pseudomonadaceae</taxon>
        <taxon>Pseudomonas</taxon>
    </lineage>
</organism>
<dbReference type="EMBL" id="JACAQK010000027">
    <property type="protein sequence ID" value="NWD39601.1"/>
    <property type="molecule type" value="Genomic_DNA"/>
</dbReference>
<gene>
    <name evidence="2" type="ORF">HX787_27460</name>
</gene>
<evidence type="ECO:0000256" key="1">
    <source>
        <dbReference type="SAM" id="Phobius"/>
    </source>
</evidence>
<keyword evidence="1" id="KW-0472">Membrane</keyword>
<name>A0A7Y8AU91_PSETO</name>
<keyword evidence="1" id="KW-0812">Transmembrane</keyword>
<feature type="transmembrane region" description="Helical" evidence="1">
    <location>
        <begin position="33"/>
        <end position="58"/>
    </location>
</feature>
<dbReference type="AlphaFoldDB" id="A0A7Y8AU91"/>
<proteinExistence type="predicted"/>
<protein>
    <recommendedName>
        <fullName evidence="4">DUF4760 domain-containing protein</fullName>
    </recommendedName>
</protein>
<evidence type="ECO:0008006" key="4">
    <source>
        <dbReference type="Google" id="ProtNLM"/>
    </source>
</evidence>